<feature type="domain" description="AbiEi antitoxin C-terminal" evidence="1">
    <location>
        <begin position="74"/>
        <end position="190"/>
    </location>
</feature>
<dbReference type="InterPro" id="IPR018547">
    <property type="entry name" value="AbiEi_C"/>
</dbReference>
<accession>F1YP08</accession>
<name>F1YP08_9ACTN</name>
<keyword evidence="3" id="KW-1185">Reference proteome</keyword>
<comment type="caution">
    <text evidence="2">The sequence shown here is derived from an EMBL/GenBank/DDBJ whole genome shotgun (WGS) entry which is preliminary data.</text>
</comment>
<organism evidence="2 3">
    <name type="scientific">Gordonia neofelifaecis NRRL B-59395</name>
    <dbReference type="NCBI Taxonomy" id="644548"/>
    <lineage>
        <taxon>Bacteria</taxon>
        <taxon>Bacillati</taxon>
        <taxon>Actinomycetota</taxon>
        <taxon>Actinomycetes</taxon>
        <taxon>Mycobacteriales</taxon>
        <taxon>Gordoniaceae</taxon>
        <taxon>Gordonia</taxon>
    </lineage>
</organism>
<dbReference type="RefSeq" id="WP_009680850.1">
    <property type="nucleotide sequence ID" value="NZ_AEUD01000020.1"/>
</dbReference>
<sequence>MDRHGIIWRDDALDSGISDVQIAKAINDNRIEVVARGAYAPTSDLPADPGEAFRERYRRRSLAAAAGLARTGDEVRAVSHQSAAALLGLGLLMPNRRAVHITTGRNSGGNAFPSRVIHASRLADDDVVDLGGLRVTGPARTAVDIALTETDFARILAVFDSALRMGVSREELESRLSGPRRGVARARYVLAFADGLSDNPGESWGRAQMIEAEFPIPILQAVHHLEDGHRAICDYDWEGRVVGEFDGHGKYLREELRSGEDVADVVLREKERENQLRDLDLGVVRWGWERLKQRTLIPYLSKRLPIFGIALPSA</sequence>
<dbReference type="Pfam" id="PF09407">
    <property type="entry name" value="AbiEi_1"/>
    <property type="match status" value="1"/>
</dbReference>
<proteinExistence type="predicted"/>
<dbReference type="EMBL" id="AEUD01000020">
    <property type="protein sequence ID" value="EGD53627.1"/>
    <property type="molecule type" value="Genomic_DNA"/>
</dbReference>
<evidence type="ECO:0000259" key="1">
    <source>
        <dbReference type="Pfam" id="PF09407"/>
    </source>
</evidence>
<evidence type="ECO:0000313" key="2">
    <source>
        <dbReference type="EMBL" id="EGD53627.1"/>
    </source>
</evidence>
<reference evidence="2 3" key="1">
    <citation type="journal article" date="2011" name="J. Bacteriol.">
        <title>Draft Genome Sequence of Gordonia neofelifaecis NRRL B-59395, a Cholesterol-Degrading Actinomycete.</title>
        <authorList>
            <person name="Ge F."/>
            <person name="Li W."/>
            <person name="Chen G."/>
            <person name="Liu Y."/>
            <person name="Zhang G."/>
            <person name="Yong B."/>
            <person name="Wang Q."/>
            <person name="Wang N."/>
            <person name="Huang Z."/>
            <person name="Li W."/>
            <person name="Wang J."/>
            <person name="Wu C."/>
            <person name="Xie Q."/>
            <person name="Liu G."/>
        </authorList>
    </citation>
    <scope>NUCLEOTIDE SEQUENCE [LARGE SCALE GENOMIC DNA]</scope>
    <source>
        <strain evidence="2 3">NRRL B-59395</strain>
    </source>
</reference>
<dbReference type="AlphaFoldDB" id="F1YP08"/>
<dbReference type="STRING" id="644548.SCNU_18287"/>
<dbReference type="Proteomes" id="UP000035065">
    <property type="component" value="Unassembled WGS sequence"/>
</dbReference>
<dbReference type="eggNOG" id="COG5340">
    <property type="taxonomic scope" value="Bacteria"/>
</dbReference>
<evidence type="ECO:0000313" key="3">
    <source>
        <dbReference type="Proteomes" id="UP000035065"/>
    </source>
</evidence>
<gene>
    <name evidence="2" type="ORF">SCNU_18287</name>
</gene>
<protein>
    <recommendedName>
        <fullName evidence="1">AbiEi antitoxin C-terminal domain-containing protein</fullName>
    </recommendedName>
</protein>